<dbReference type="SUPFAM" id="SSF54909">
    <property type="entry name" value="Dimeric alpha+beta barrel"/>
    <property type="match status" value="1"/>
</dbReference>
<sequence>MTTPTVAEIVTFRLKEGSDPQAFAKAAEGMTPFLRSTGAMISRTLSADDDGLWTEFITWTSMEDALAAAKAMFARPEAGPVMEMIDQSDLSLRHAKISLYLPPEDHAPH</sequence>
<organism evidence="1 2">
    <name type="scientific">Roseobacter cerasinus</name>
    <dbReference type="NCBI Taxonomy" id="2602289"/>
    <lineage>
        <taxon>Bacteria</taxon>
        <taxon>Pseudomonadati</taxon>
        <taxon>Pseudomonadota</taxon>
        <taxon>Alphaproteobacteria</taxon>
        <taxon>Rhodobacterales</taxon>
        <taxon>Roseobacteraceae</taxon>
        <taxon>Roseobacter</taxon>
    </lineage>
</organism>
<keyword evidence="2" id="KW-1185">Reference proteome</keyword>
<proteinExistence type="predicted"/>
<name>A0A640VM94_9RHOB</name>
<dbReference type="Proteomes" id="UP000436522">
    <property type="component" value="Unassembled WGS sequence"/>
</dbReference>
<dbReference type="EMBL" id="BLIV01000001">
    <property type="protein sequence ID" value="GFE48530.1"/>
    <property type="molecule type" value="Genomic_DNA"/>
</dbReference>
<dbReference type="AlphaFoldDB" id="A0A640VM94"/>
<dbReference type="RefSeq" id="WP_159974424.1">
    <property type="nucleotide sequence ID" value="NZ_BLIV01000001.1"/>
</dbReference>
<dbReference type="InterPro" id="IPR011008">
    <property type="entry name" value="Dimeric_a/b-barrel"/>
</dbReference>
<accession>A0A640VM94</accession>
<evidence type="ECO:0000313" key="2">
    <source>
        <dbReference type="Proteomes" id="UP000436522"/>
    </source>
</evidence>
<comment type="caution">
    <text evidence="1">The sequence shown here is derived from an EMBL/GenBank/DDBJ whole genome shotgun (WGS) entry which is preliminary data.</text>
</comment>
<protein>
    <recommendedName>
        <fullName evidence="3">ABM domain-containing protein</fullName>
    </recommendedName>
</protein>
<reference evidence="1 2" key="1">
    <citation type="submission" date="2019-12" db="EMBL/GenBank/DDBJ databases">
        <title>Roseobacter cerasinus sp. nov., isolated from seawater around aquaculture.</title>
        <authorList>
            <person name="Muramatsu S."/>
            <person name="Takabe Y."/>
            <person name="Mori K."/>
            <person name="Takaichi S."/>
            <person name="Hanada S."/>
        </authorList>
    </citation>
    <scope>NUCLEOTIDE SEQUENCE [LARGE SCALE GENOMIC DNA]</scope>
    <source>
        <strain evidence="1 2">AI77</strain>
    </source>
</reference>
<gene>
    <name evidence="1" type="ORF">So717_02830</name>
</gene>
<evidence type="ECO:0000313" key="1">
    <source>
        <dbReference type="EMBL" id="GFE48530.1"/>
    </source>
</evidence>
<dbReference type="OrthoDB" id="1453400at2"/>
<evidence type="ECO:0008006" key="3">
    <source>
        <dbReference type="Google" id="ProtNLM"/>
    </source>
</evidence>